<proteinExistence type="predicted"/>
<dbReference type="EMBL" id="LXQA010569556">
    <property type="protein sequence ID" value="MCI59759.1"/>
    <property type="molecule type" value="Genomic_DNA"/>
</dbReference>
<keyword evidence="1" id="KW-0436">Ligase</keyword>
<evidence type="ECO:0000313" key="2">
    <source>
        <dbReference type="Proteomes" id="UP000265520"/>
    </source>
</evidence>
<feature type="non-terminal residue" evidence="1">
    <location>
        <position position="53"/>
    </location>
</feature>
<protein>
    <submittedName>
        <fullName evidence="1">Asparagine-tRNA ligase cytoplasmic 2-like</fullName>
    </submittedName>
</protein>
<dbReference type="AlphaFoldDB" id="A0A392TF41"/>
<organism evidence="1 2">
    <name type="scientific">Trifolium medium</name>
    <dbReference type="NCBI Taxonomy" id="97028"/>
    <lineage>
        <taxon>Eukaryota</taxon>
        <taxon>Viridiplantae</taxon>
        <taxon>Streptophyta</taxon>
        <taxon>Embryophyta</taxon>
        <taxon>Tracheophyta</taxon>
        <taxon>Spermatophyta</taxon>
        <taxon>Magnoliopsida</taxon>
        <taxon>eudicotyledons</taxon>
        <taxon>Gunneridae</taxon>
        <taxon>Pentapetalae</taxon>
        <taxon>rosids</taxon>
        <taxon>fabids</taxon>
        <taxon>Fabales</taxon>
        <taxon>Fabaceae</taxon>
        <taxon>Papilionoideae</taxon>
        <taxon>50 kb inversion clade</taxon>
        <taxon>NPAAA clade</taxon>
        <taxon>Hologalegina</taxon>
        <taxon>IRL clade</taxon>
        <taxon>Trifolieae</taxon>
        <taxon>Trifolium</taxon>
    </lineage>
</organism>
<dbReference type="GO" id="GO:0016874">
    <property type="term" value="F:ligase activity"/>
    <property type="evidence" value="ECO:0007669"/>
    <property type="project" value="UniProtKB-KW"/>
</dbReference>
<sequence>MFQVTTLFSEAERLEKDLIQNPPPTEADVEAAKVVVQEKGEVVSQLKSAKANK</sequence>
<evidence type="ECO:0000313" key="1">
    <source>
        <dbReference type="EMBL" id="MCI59759.1"/>
    </source>
</evidence>
<name>A0A392TF41_9FABA</name>
<dbReference type="Proteomes" id="UP000265520">
    <property type="component" value="Unassembled WGS sequence"/>
</dbReference>
<comment type="caution">
    <text evidence="1">The sequence shown here is derived from an EMBL/GenBank/DDBJ whole genome shotgun (WGS) entry which is preliminary data.</text>
</comment>
<reference evidence="1 2" key="1">
    <citation type="journal article" date="2018" name="Front. Plant Sci.">
        <title>Red Clover (Trifolium pratense) and Zigzag Clover (T. medium) - A Picture of Genomic Similarities and Differences.</title>
        <authorList>
            <person name="Dluhosova J."/>
            <person name="Istvanek J."/>
            <person name="Nedelnik J."/>
            <person name="Repkova J."/>
        </authorList>
    </citation>
    <scope>NUCLEOTIDE SEQUENCE [LARGE SCALE GENOMIC DNA]</scope>
    <source>
        <strain evidence="2">cv. 10/8</strain>
        <tissue evidence="1">Leaf</tissue>
    </source>
</reference>
<keyword evidence="2" id="KW-1185">Reference proteome</keyword>
<accession>A0A392TF41</accession>